<name>A0A916Y465_9SPHN</name>
<evidence type="ECO:0000313" key="2">
    <source>
        <dbReference type="EMBL" id="GGD30293.1"/>
    </source>
</evidence>
<dbReference type="Pfam" id="PF04389">
    <property type="entry name" value="Peptidase_M28"/>
    <property type="match status" value="1"/>
</dbReference>
<dbReference type="GO" id="GO:0008235">
    <property type="term" value="F:metalloexopeptidase activity"/>
    <property type="evidence" value="ECO:0007669"/>
    <property type="project" value="InterPro"/>
</dbReference>
<organism evidence="2 3">
    <name type="scientific">Croceicoccus pelagius</name>
    <dbReference type="NCBI Taxonomy" id="1703341"/>
    <lineage>
        <taxon>Bacteria</taxon>
        <taxon>Pseudomonadati</taxon>
        <taxon>Pseudomonadota</taxon>
        <taxon>Alphaproteobacteria</taxon>
        <taxon>Sphingomonadales</taxon>
        <taxon>Erythrobacteraceae</taxon>
        <taxon>Croceicoccus</taxon>
    </lineage>
</organism>
<dbReference type="CDD" id="cd04820">
    <property type="entry name" value="PA_M28_1_1"/>
    <property type="match status" value="1"/>
</dbReference>
<comment type="caution">
    <text evidence="2">The sequence shown here is derived from an EMBL/GenBank/DDBJ whole genome shotgun (WGS) entry which is preliminary data.</text>
</comment>
<keyword evidence="2" id="KW-0645">Protease</keyword>
<keyword evidence="2" id="KW-0378">Hydrolase</keyword>
<dbReference type="AlphaFoldDB" id="A0A916Y465"/>
<dbReference type="PANTHER" id="PTHR12147:SF26">
    <property type="entry name" value="PEPTIDASE M28 DOMAIN-CONTAINING PROTEIN"/>
    <property type="match status" value="1"/>
</dbReference>
<sequence length="537" mass="58069">MRIALLLTASFALASCATTDTNVATAPSERSIEADVRYLASDELEGREAGQPGYQRASQYMADRFASIGVQPGAADGTYFQPVGLRIMRPGPMDRNTMILSGDKAVKLELGTDYLVDGMIGRESGVIEAPLVFVGQGFVDPRNGRDDFAGVDLKGKIAVAITGAPEFLNTEERAYFNGQRSREMADRGAVGMISLLTEKSEERYGWDKRVENRDKSTSATWIGEDGKAYDPREGMVASAVLNPAAAAKLLEGQPISYADAIAAIDMPGATLPAFDMGIIAKIAFEQKFETATSRNVVGVVPGTDPELKDEYVVLTAHLDHIGVDEGKEGDKINNGAMDNATGSAIMIDVARRFAMAPPRRSLMFVALTAEEMGLIGSSYHARNTIVPRNDVVANVNLDMPMLTYEFTDVVAFGAERSTLYGAVARAAKAAGVDFAEDPFPEEGLFTRSDHYSYVRQGIPAIYVEPGPGNGGLEAFGAFLGEHYHQPSDEVGLILFDQAARFADLNFDIARNIADMDERPVWKKDDFFGTVFDGPMKD</sequence>
<evidence type="ECO:0000259" key="1">
    <source>
        <dbReference type="Pfam" id="PF04389"/>
    </source>
</evidence>
<dbReference type="Gene3D" id="3.40.630.10">
    <property type="entry name" value="Zn peptidases"/>
    <property type="match status" value="2"/>
</dbReference>
<dbReference type="PROSITE" id="PS51257">
    <property type="entry name" value="PROKAR_LIPOPROTEIN"/>
    <property type="match status" value="1"/>
</dbReference>
<keyword evidence="2" id="KW-0031">Aminopeptidase</keyword>
<gene>
    <name evidence="2" type="ORF">GCM10010989_00450</name>
</gene>
<dbReference type="GO" id="GO:0004177">
    <property type="term" value="F:aminopeptidase activity"/>
    <property type="evidence" value="ECO:0007669"/>
    <property type="project" value="UniProtKB-KW"/>
</dbReference>
<dbReference type="InterPro" id="IPR045175">
    <property type="entry name" value="M28_fam"/>
</dbReference>
<dbReference type="EMBL" id="BMIO01000001">
    <property type="protein sequence ID" value="GGD30293.1"/>
    <property type="molecule type" value="Genomic_DNA"/>
</dbReference>
<dbReference type="OrthoDB" id="9778250at2"/>
<proteinExistence type="predicted"/>
<keyword evidence="3" id="KW-1185">Reference proteome</keyword>
<dbReference type="Gene3D" id="3.50.30.30">
    <property type="match status" value="1"/>
</dbReference>
<dbReference type="RefSeq" id="WP_066765980.1">
    <property type="nucleotide sequence ID" value="NZ_BMIO01000001.1"/>
</dbReference>
<feature type="domain" description="Peptidase M28" evidence="1">
    <location>
        <begin position="295"/>
        <end position="505"/>
    </location>
</feature>
<dbReference type="GO" id="GO:0006508">
    <property type="term" value="P:proteolysis"/>
    <property type="evidence" value="ECO:0007669"/>
    <property type="project" value="InterPro"/>
</dbReference>
<evidence type="ECO:0000313" key="3">
    <source>
        <dbReference type="Proteomes" id="UP000598997"/>
    </source>
</evidence>
<dbReference type="InterPro" id="IPR007484">
    <property type="entry name" value="Peptidase_M28"/>
</dbReference>
<reference evidence="2 3" key="1">
    <citation type="journal article" date="2014" name="Int. J. Syst. Evol. Microbiol.">
        <title>Complete genome sequence of Corynebacterium casei LMG S-19264T (=DSM 44701T), isolated from a smear-ripened cheese.</title>
        <authorList>
            <consortium name="US DOE Joint Genome Institute (JGI-PGF)"/>
            <person name="Walter F."/>
            <person name="Albersmeier A."/>
            <person name="Kalinowski J."/>
            <person name="Ruckert C."/>
        </authorList>
    </citation>
    <scope>NUCLEOTIDE SEQUENCE [LARGE SCALE GENOMIC DNA]</scope>
    <source>
        <strain evidence="2 3">CGMCC 1.15358</strain>
    </source>
</reference>
<protein>
    <submittedName>
        <fullName evidence="2">Aminopeptidase</fullName>
    </submittedName>
</protein>
<dbReference type="InterPro" id="IPR046450">
    <property type="entry name" value="PA_dom_sf"/>
</dbReference>
<dbReference type="PANTHER" id="PTHR12147">
    <property type="entry name" value="METALLOPEPTIDASE M28 FAMILY MEMBER"/>
    <property type="match status" value="1"/>
</dbReference>
<dbReference type="SUPFAM" id="SSF52025">
    <property type="entry name" value="PA domain"/>
    <property type="match status" value="1"/>
</dbReference>
<dbReference type="SUPFAM" id="SSF53187">
    <property type="entry name" value="Zn-dependent exopeptidases"/>
    <property type="match status" value="1"/>
</dbReference>
<dbReference type="Proteomes" id="UP000598997">
    <property type="component" value="Unassembled WGS sequence"/>
</dbReference>
<accession>A0A916Y465</accession>